<comment type="caution">
    <text evidence="2">The sequence shown here is derived from an EMBL/GenBank/DDBJ whole genome shotgun (WGS) entry which is preliminary data.</text>
</comment>
<sequence>MLENNKVICFSCITPLHVFVSYILSKTIYINNYKIIIFSDYHLKSIYQNAKKFKIWNELILIEEKDLPFSQIQPQFNKIDFKNIDVLHYFSWGSPFNTGLMHYTSNKTKIILTDEGGMTYIIKEAYNHWRSKFKLQSNAIDFNKISEIWLFDKRLYISELNKPLKDIAFKKYLDSDLKYEICSELNTLFDYNRETIDWDILFFDQYLSYADLSYIEEKHLLMSIIKASQPFKLLIKKHPLDDYKKYNNLNVNILKNNNVPWEVIFLNEYIHDKMKVQNKTYMTYGSSALFNTCILFKDFDIDNHFIILNKLLINSSKNGFGTNNEKNKFYNTFKELYGINLYEVESLIELKNILKKLF</sequence>
<evidence type="ECO:0000313" key="2">
    <source>
        <dbReference type="EMBL" id="TCO73642.1"/>
    </source>
</evidence>
<reference evidence="2 3" key="1">
    <citation type="submission" date="2019-03" db="EMBL/GenBank/DDBJ databases">
        <title>Genomic Encyclopedia of Type Strains, Phase IV (KMG-IV): sequencing the most valuable type-strain genomes for metagenomic binning, comparative biology and taxonomic classification.</title>
        <authorList>
            <person name="Goeker M."/>
        </authorList>
    </citation>
    <scope>NUCLEOTIDE SEQUENCE [LARGE SCALE GENOMIC DNA]</scope>
    <source>
        <strain evidence="2 3">DSM 102940</strain>
    </source>
</reference>
<protein>
    <submittedName>
        <fullName evidence="2">Uncharacterized protein</fullName>
    </submittedName>
</protein>
<feature type="transmembrane region" description="Helical" evidence="1">
    <location>
        <begin position="7"/>
        <end position="24"/>
    </location>
</feature>
<evidence type="ECO:0000256" key="1">
    <source>
        <dbReference type="SAM" id="Phobius"/>
    </source>
</evidence>
<proteinExistence type="predicted"/>
<accession>A0A4R2KLY9</accession>
<name>A0A4R2KLY9_9FIRM</name>
<keyword evidence="3" id="KW-1185">Reference proteome</keyword>
<organism evidence="2 3">
    <name type="scientific">Marinisporobacter balticus</name>
    <dbReference type="NCBI Taxonomy" id="2018667"/>
    <lineage>
        <taxon>Bacteria</taxon>
        <taxon>Bacillati</taxon>
        <taxon>Bacillota</taxon>
        <taxon>Clostridia</taxon>
        <taxon>Peptostreptococcales</taxon>
        <taxon>Thermotaleaceae</taxon>
        <taxon>Marinisporobacter</taxon>
    </lineage>
</organism>
<dbReference type="Proteomes" id="UP000294919">
    <property type="component" value="Unassembled WGS sequence"/>
</dbReference>
<dbReference type="EMBL" id="SLWV01000015">
    <property type="protein sequence ID" value="TCO73642.1"/>
    <property type="molecule type" value="Genomic_DNA"/>
</dbReference>
<keyword evidence="1" id="KW-0812">Transmembrane</keyword>
<keyword evidence="1" id="KW-1133">Transmembrane helix</keyword>
<evidence type="ECO:0000313" key="3">
    <source>
        <dbReference type="Proteomes" id="UP000294919"/>
    </source>
</evidence>
<gene>
    <name evidence="2" type="ORF">EV214_11531</name>
</gene>
<dbReference type="AlphaFoldDB" id="A0A4R2KLY9"/>
<keyword evidence="1" id="KW-0472">Membrane</keyword>